<evidence type="ECO:0008006" key="6">
    <source>
        <dbReference type="Google" id="ProtNLM"/>
    </source>
</evidence>
<keyword evidence="1" id="KW-0378">Hydrolase</keyword>
<dbReference type="Pfam" id="PF00657">
    <property type="entry name" value="Lipase_GDSL"/>
    <property type="match status" value="1"/>
</dbReference>
<proteinExistence type="predicted"/>
<name>A0A139AH85_GONPJ</name>
<dbReference type="GO" id="GO:0016788">
    <property type="term" value="F:hydrolase activity, acting on ester bonds"/>
    <property type="evidence" value="ECO:0007669"/>
    <property type="project" value="InterPro"/>
</dbReference>
<dbReference type="SUPFAM" id="SSF52266">
    <property type="entry name" value="SGNH hydrolase"/>
    <property type="match status" value="1"/>
</dbReference>
<sequence>MLSKSHLCGVVSLAVFALLWRPSLQQTLPVCLSLPIPPTTPAIAFKNVVAFGASWMDDGHRTGGAATATAATSDPNKQFTGRASNGPTLVEFLAKNTGLFHDASAAAATGTCRPGLLNANLTNMAFSGASCDNKIFGQPDPTKAPFSVVQQVQMAIAAGLPDSATTLYVFLPATQDITGLKSQNDPVMEANVAACYQNSMLAIAAAGGKNFVLATSYPYNMAPETANSNRTVLQQEVAAVNAGLYAVPAAVKASFPTSNTWVMDMVYVVRDYVMANAQLFYGAGANIVDACSAGGTATAACQQAGPDLFLWWDGHHPTRKSHSLYAQVLYYYLSQTPFTGPLV</sequence>
<dbReference type="Proteomes" id="UP000070544">
    <property type="component" value="Unassembled WGS sequence"/>
</dbReference>
<evidence type="ECO:0000256" key="2">
    <source>
        <dbReference type="SAM" id="MobiDB-lite"/>
    </source>
</evidence>
<feature type="compositionally biased region" description="Polar residues" evidence="2">
    <location>
        <begin position="73"/>
        <end position="83"/>
    </location>
</feature>
<feature type="compositionally biased region" description="Low complexity" evidence="2">
    <location>
        <begin position="63"/>
        <end position="72"/>
    </location>
</feature>
<accession>A0A139AH85</accession>
<dbReference type="Gene3D" id="3.40.50.1110">
    <property type="entry name" value="SGNH hydrolase"/>
    <property type="match status" value="1"/>
</dbReference>
<evidence type="ECO:0000256" key="1">
    <source>
        <dbReference type="ARBA" id="ARBA00022801"/>
    </source>
</evidence>
<dbReference type="InterPro" id="IPR051058">
    <property type="entry name" value="GDSL_Est/Lipase"/>
</dbReference>
<dbReference type="PANTHER" id="PTHR45648">
    <property type="entry name" value="GDSL LIPASE/ACYLHYDROLASE FAMILY PROTEIN (AFU_ORTHOLOGUE AFUA_4G14700)"/>
    <property type="match status" value="1"/>
</dbReference>
<evidence type="ECO:0000313" key="4">
    <source>
        <dbReference type="EMBL" id="KXS16166.1"/>
    </source>
</evidence>
<dbReference type="InterPro" id="IPR001087">
    <property type="entry name" value="GDSL"/>
</dbReference>
<feature type="chain" id="PRO_5007296191" description="Carbohydrate esterase family 16 protein" evidence="3">
    <location>
        <begin position="26"/>
        <end position="343"/>
    </location>
</feature>
<feature type="signal peptide" evidence="3">
    <location>
        <begin position="1"/>
        <end position="25"/>
    </location>
</feature>
<gene>
    <name evidence="4" type="ORF">M427DRAFT_154876</name>
</gene>
<dbReference type="InterPro" id="IPR036514">
    <property type="entry name" value="SGNH_hydro_sf"/>
</dbReference>
<dbReference type="OrthoDB" id="1600564at2759"/>
<dbReference type="STRING" id="1344416.A0A139AH85"/>
<organism evidence="4 5">
    <name type="scientific">Gonapodya prolifera (strain JEL478)</name>
    <name type="common">Monoblepharis prolifera</name>
    <dbReference type="NCBI Taxonomy" id="1344416"/>
    <lineage>
        <taxon>Eukaryota</taxon>
        <taxon>Fungi</taxon>
        <taxon>Fungi incertae sedis</taxon>
        <taxon>Chytridiomycota</taxon>
        <taxon>Chytridiomycota incertae sedis</taxon>
        <taxon>Monoblepharidomycetes</taxon>
        <taxon>Monoblepharidales</taxon>
        <taxon>Gonapodyaceae</taxon>
        <taxon>Gonapodya</taxon>
    </lineage>
</organism>
<dbReference type="PANTHER" id="PTHR45648:SF22">
    <property type="entry name" value="GDSL LIPASE_ACYLHYDROLASE FAMILY PROTEIN (AFU_ORTHOLOGUE AFUA_4G14700)"/>
    <property type="match status" value="1"/>
</dbReference>
<evidence type="ECO:0000256" key="3">
    <source>
        <dbReference type="SAM" id="SignalP"/>
    </source>
</evidence>
<keyword evidence="3" id="KW-0732">Signal</keyword>
<protein>
    <recommendedName>
        <fullName evidence="6">Carbohydrate esterase family 16 protein</fullName>
    </recommendedName>
</protein>
<evidence type="ECO:0000313" key="5">
    <source>
        <dbReference type="Proteomes" id="UP000070544"/>
    </source>
</evidence>
<dbReference type="AlphaFoldDB" id="A0A139AH85"/>
<keyword evidence="5" id="KW-1185">Reference proteome</keyword>
<reference evidence="4 5" key="1">
    <citation type="journal article" date="2015" name="Genome Biol. Evol.">
        <title>Phylogenomic analyses indicate that early fungi evolved digesting cell walls of algal ancestors of land plants.</title>
        <authorList>
            <person name="Chang Y."/>
            <person name="Wang S."/>
            <person name="Sekimoto S."/>
            <person name="Aerts A.L."/>
            <person name="Choi C."/>
            <person name="Clum A."/>
            <person name="LaButti K.M."/>
            <person name="Lindquist E.A."/>
            <person name="Yee Ngan C."/>
            <person name="Ohm R.A."/>
            <person name="Salamov A.A."/>
            <person name="Grigoriev I.V."/>
            <person name="Spatafora J.W."/>
            <person name="Berbee M.L."/>
        </authorList>
    </citation>
    <scope>NUCLEOTIDE SEQUENCE [LARGE SCALE GENOMIC DNA]</scope>
    <source>
        <strain evidence="4 5">JEL478</strain>
    </source>
</reference>
<feature type="region of interest" description="Disordered" evidence="2">
    <location>
        <begin position="63"/>
        <end position="83"/>
    </location>
</feature>
<dbReference type="EMBL" id="KQ965756">
    <property type="protein sequence ID" value="KXS16166.1"/>
    <property type="molecule type" value="Genomic_DNA"/>
</dbReference>